<evidence type="ECO:0000256" key="1">
    <source>
        <dbReference type="ARBA" id="ARBA00022575"/>
    </source>
</evidence>
<dbReference type="EMBL" id="CM010722">
    <property type="protein sequence ID" value="RZC75141.1"/>
    <property type="molecule type" value="Genomic_DNA"/>
</dbReference>
<evidence type="ECO:0000256" key="4">
    <source>
        <dbReference type="ARBA" id="ARBA00024194"/>
    </source>
</evidence>
<feature type="compositionally biased region" description="Basic and acidic residues" evidence="8">
    <location>
        <begin position="308"/>
        <end position="323"/>
    </location>
</feature>
<dbReference type="InterPro" id="IPR004045">
    <property type="entry name" value="Glutathione_S-Trfase_N"/>
</dbReference>
<dbReference type="GO" id="GO:0004364">
    <property type="term" value="F:glutathione transferase activity"/>
    <property type="evidence" value="ECO:0007669"/>
    <property type="project" value="UniProtKB-EC"/>
</dbReference>
<dbReference type="FunFam" id="1.20.1050.10:FF:000029">
    <property type="entry name" value="Glutathione S-transferase DHAR3, chloroplastic"/>
    <property type="match status" value="1"/>
</dbReference>
<keyword evidence="2" id="KW-0808">Transferase</keyword>
<proteinExistence type="inferred from homology"/>
<evidence type="ECO:0000259" key="9">
    <source>
        <dbReference type="PROSITE" id="PS50404"/>
    </source>
</evidence>
<dbReference type="PROSITE" id="PS50404">
    <property type="entry name" value="GST_NTER"/>
    <property type="match status" value="1"/>
</dbReference>
<dbReference type="PANTHER" id="PTHR35120">
    <property type="entry name" value="HISTONE ACETYLTRANSFERASE KAT6B-LIKE"/>
    <property type="match status" value="1"/>
</dbReference>
<dbReference type="AlphaFoldDB" id="A0A4Y7KSQ0"/>
<feature type="compositionally biased region" description="Acidic residues" evidence="8">
    <location>
        <begin position="370"/>
        <end position="380"/>
    </location>
</feature>
<keyword evidence="12" id="KW-1185">Reference proteome</keyword>
<feature type="coiled-coil region" evidence="7">
    <location>
        <begin position="683"/>
        <end position="721"/>
    </location>
</feature>
<sequence>MTKRKSRRFTRQCNQPAMDGNDEPPSSPPPPPKTTQESVAVEQSSENPALEVKESQKSENVQESETLDEERKQERDEKAEAMLIKKFEELRDNLHIIPFVPAKRLDFDKHEELLRKLQLWDFVHVQFDREVNSELLASLIVNYDRIARSSTVNTYKIMVNRADLARAVKLPVKKVTQSEEIDIGVLSAESILFLQEFVSNWILLHEDMWVFTDEVLVWTRLIKEGKPQKVDWASVIWFMVEKELAKGAKLQMCYYASHLQCLIKSQRSDLFKEEKRVETKVEKEVNVDVKVKSVQEVQVNDLEIEKDTELTLGKERNESKQQQEEDLMDVEEEGKAPAHPSEWPLDEKKKMNGLSLRPCSSNKLETFEEPLEVNEIDDDDKQQQVRDEKDVMGVEEEGKAPAHPSEWPLDEKKKMNGLSLRPCSSNKLEKFEEPLEVNEIDDDNKQQQVRDEEDVMGVEEEGKAPAHPSEWPLDEKKKMNGLSLRPCSSNKLEKFEEPLELNEIDDDDKQQQVRDEEDVMGVEEEGKAPAHPSEWPLDEKKKMNGLSLRPCSSNKLEKFEEPLELNEIDDDEVDEEEEETEEEMYTGKENRELERIPSDYLQPMEPTGMPSNPLMQLPENNSIGDFSHSGPNNDMSQMNIRGSSMYPRKRALSFEDEMQNHLSTDQNKRMRNDGQWDHRGSGIDNFLEQMNSLQCNIRAMYAEKEAQAMEAERNQQALMGEVQCRDRLIENLKEEVRKRDMAIYKLDHDMRLMGDLLEGYRKAMKDTRKAFSEYRQRHPEPEEPLYRDVPGSGGLVVSVMAFERMQWEREEEDKLKRQTITNQVEEFERDWSEKFEVSLTKVHLIDERLFKFSEEVKLLKELAVERKMSKSESEAIIFRKEEEENLTVTTMKLKVCVKAAIGDSDVLGDCPSCQGVLLTLEEKKIPYQMCLINTANKPQWFLEANPEGKLPAVYFDGKWVIDLEVITQALEEKYPDSSLVTPSEFASVGLKIYRYFDTFLKSKDATDGSEQALISELSSLEEHLKAHGPYISGEKISAVDLGLAPALYHLEVALGHFKSWSVPENLTHVMNYMKLLFSRESFVKTQPADKNYIIARLEPLELVRPGEATSMEQLAGPGEAT</sequence>
<evidence type="ECO:0000256" key="7">
    <source>
        <dbReference type="SAM" id="Coils"/>
    </source>
</evidence>
<dbReference type="Pfam" id="PF13410">
    <property type="entry name" value="GST_C_2"/>
    <property type="match status" value="1"/>
</dbReference>
<feature type="compositionally biased region" description="Acidic residues" evidence="8">
    <location>
        <begin position="498"/>
        <end position="508"/>
    </location>
</feature>
<dbReference type="Gene3D" id="1.20.1050.10">
    <property type="match status" value="1"/>
</dbReference>
<dbReference type="PROSITE" id="PS50405">
    <property type="entry name" value="GST_CTER"/>
    <property type="match status" value="1"/>
</dbReference>
<dbReference type="Gramene" id="RZC75141">
    <property type="protein sequence ID" value="RZC75141"/>
    <property type="gene ID" value="C5167_050614"/>
</dbReference>
<dbReference type="PANTHER" id="PTHR35120:SF2">
    <property type="entry name" value="AMINOTRANSFERASE-LIKE PLANT MOBILE DOMAIN-CONTAINING PROTEIN"/>
    <property type="match status" value="1"/>
</dbReference>
<keyword evidence="3" id="KW-0560">Oxidoreductase</keyword>
<evidence type="ECO:0000313" key="12">
    <source>
        <dbReference type="Proteomes" id="UP000316621"/>
    </source>
</evidence>
<evidence type="ECO:0000256" key="2">
    <source>
        <dbReference type="ARBA" id="ARBA00022679"/>
    </source>
</evidence>
<feature type="domain" description="GST N-terminal" evidence="9">
    <location>
        <begin position="900"/>
        <end position="978"/>
    </location>
</feature>
<feature type="compositionally biased region" description="Basic residues" evidence="8">
    <location>
        <begin position="1"/>
        <end position="10"/>
    </location>
</feature>
<comment type="similarity">
    <text evidence="4">Belongs to the GST superfamily. DHAR family.</text>
</comment>
<feature type="compositionally biased region" description="Polar residues" evidence="8">
    <location>
        <begin position="34"/>
        <end position="47"/>
    </location>
</feature>
<dbReference type="SUPFAM" id="SSF47616">
    <property type="entry name" value="GST C-terminal domain-like"/>
    <property type="match status" value="1"/>
</dbReference>
<dbReference type="Pfam" id="PF13409">
    <property type="entry name" value="GST_N_2"/>
    <property type="match status" value="1"/>
</dbReference>
<evidence type="ECO:0000256" key="6">
    <source>
        <dbReference type="ARBA" id="ARBA00049544"/>
    </source>
</evidence>
<gene>
    <name evidence="11" type="ORF">C5167_050614</name>
</gene>
<dbReference type="InterPro" id="IPR036249">
    <property type="entry name" value="Thioredoxin-like_sf"/>
</dbReference>
<organism evidence="11 12">
    <name type="scientific">Papaver somniferum</name>
    <name type="common">Opium poppy</name>
    <dbReference type="NCBI Taxonomy" id="3469"/>
    <lineage>
        <taxon>Eukaryota</taxon>
        <taxon>Viridiplantae</taxon>
        <taxon>Streptophyta</taxon>
        <taxon>Embryophyta</taxon>
        <taxon>Tracheophyta</taxon>
        <taxon>Spermatophyta</taxon>
        <taxon>Magnoliopsida</taxon>
        <taxon>Ranunculales</taxon>
        <taxon>Papaveraceae</taxon>
        <taxon>Papaveroideae</taxon>
        <taxon>Papaver</taxon>
    </lineage>
</organism>
<name>A0A4Y7KSQ0_PAPSO</name>
<dbReference type="STRING" id="3469.A0A4Y7KSQ0"/>
<accession>A0A4Y7KSQ0</accession>
<feature type="domain" description="GST C-terminal" evidence="10">
    <location>
        <begin position="962"/>
        <end position="1097"/>
    </location>
</feature>
<feature type="region of interest" description="Disordered" evidence="8">
    <location>
        <begin position="570"/>
        <end position="589"/>
    </location>
</feature>
<dbReference type="Proteomes" id="UP000316621">
    <property type="component" value="Chromosome 8"/>
</dbReference>
<evidence type="ECO:0000256" key="3">
    <source>
        <dbReference type="ARBA" id="ARBA00023002"/>
    </source>
</evidence>
<dbReference type="SUPFAM" id="SSF52833">
    <property type="entry name" value="Thioredoxin-like"/>
    <property type="match status" value="1"/>
</dbReference>
<feature type="region of interest" description="Disordered" evidence="8">
    <location>
        <begin position="370"/>
        <end position="564"/>
    </location>
</feature>
<feature type="compositionally biased region" description="Acidic residues" evidence="8">
    <location>
        <begin position="570"/>
        <end position="584"/>
    </location>
</feature>
<protein>
    <recommendedName>
        <fullName evidence="13">GST N-terminal domain-containing protein</fullName>
    </recommendedName>
</protein>
<reference evidence="11 12" key="1">
    <citation type="journal article" date="2018" name="Science">
        <title>The opium poppy genome and morphinan production.</title>
        <authorList>
            <person name="Guo L."/>
            <person name="Winzer T."/>
            <person name="Yang X."/>
            <person name="Li Y."/>
            <person name="Ning Z."/>
            <person name="He Z."/>
            <person name="Teodor R."/>
            <person name="Lu Y."/>
            <person name="Bowser T.A."/>
            <person name="Graham I.A."/>
            <person name="Ye K."/>
        </authorList>
    </citation>
    <scope>NUCLEOTIDE SEQUENCE [LARGE SCALE GENOMIC DNA]</scope>
    <source>
        <strain evidence="12">cv. HN1</strain>
        <tissue evidence="11">Leaves</tissue>
    </source>
</reference>
<evidence type="ECO:0008006" key="13">
    <source>
        <dbReference type="Google" id="ProtNLM"/>
    </source>
</evidence>
<evidence type="ECO:0000259" key="10">
    <source>
        <dbReference type="PROSITE" id="PS50405"/>
    </source>
</evidence>
<keyword evidence="1" id="KW-0216">Detoxification</keyword>
<feature type="region of interest" description="Disordered" evidence="8">
    <location>
        <begin position="308"/>
        <end position="346"/>
    </location>
</feature>
<feature type="region of interest" description="Disordered" evidence="8">
    <location>
        <begin position="1"/>
        <end position="75"/>
    </location>
</feature>
<dbReference type="CDD" id="cd00570">
    <property type="entry name" value="GST_N_family"/>
    <property type="match status" value="1"/>
</dbReference>
<comment type="catalytic activity">
    <reaction evidence="6">
        <text>L-dehydroascorbate + 2 glutathione = glutathione disulfide + L-ascorbate</text>
        <dbReference type="Rhea" id="RHEA:24424"/>
        <dbReference type="ChEBI" id="CHEBI:38290"/>
        <dbReference type="ChEBI" id="CHEBI:57925"/>
        <dbReference type="ChEBI" id="CHEBI:58297"/>
        <dbReference type="ChEBI" id="CHEBI:58539"/>
        <dbReference type="EC" id="1.8.5.1"/>
    </reaction>
</comment>
<evidence type="ECO:0000256" key="5">
    <source>
        <dbReference type="ARBA" id="ARBA00047960"/>
    </source>
</evidence>
<evidence type="ECO:0000313" key="11">
    <source>
        <dbReference type="EMBL" id="RZC75141.1"/>
    </source>
</evidence>
<dbReference type="InterPro" id="IPR010987">
    <property type="entry name" value="Glutathione-S-Trfase_C-like"/>
</dbReference>
<feature type="compositionally biased region" description="Basic and acidic residues" evidence="8">
    <location>
        <begin position="381"/>
        <end position="400"/>
    </location>
</feature>
<keyword evidence="7" id="KW-0175">Coiled coil</keyword>
<dbReference type="Gene3D" id="3.40.30.10">
    <property type="entry name" value="Glutaredoxin"/>
    <property type="match status" value="1"/>
</dbReference>
<comment type="catalytic activity">
    <reaction evidence="5">
        <text>RX + glutathione = an S-substituted glutathione + a halide anion + H(+)</text>
        <dbReference type="Rhea" id="RHEA:16437"/>
        <dbReference type="ChEBI" id="CHEBI:15378"/>
        <dbReference type="ChEBI" id="CHEBI:16042"/>
        <dbReference type="ChEBI" id="CHEBI:17792"/>
        <dbReference type="ChEBI" id="CHEBI:57925"/>
        <dbReference type="ChEBI" id="CHEBI:90779"/>
        <dbReference type="EC" id="2.5.1.18"/>
    </reaction>
</comment>
<dbReference type="GO" id="GO:0045174">
    <property type="term" value="F:glutathione dehydrogenase (ascorbate) activity"/>
    <property type="evidence" value="ECO:0007669"/>
    <property type="project" value="UniProtKB-EC"/>
</dbReference>
<dbReference type="InterPro" id="IPR036282">
    <property type="entry name" value="Glutathione-S-Trfase_C_sf"/>
</dbReference>
<dbReference type="OMA" id="FRIMVNR"/>
<evidence type="ECO:0000256" key="8">
    <source>
        <dbReference type="SAM" id="MobiDB-lite"/>
    </source>
</evidence>